<proteinExistence type="predicted"/>
<comment type="caution">
    <text evidence="2">The sequence shown here is derived from an EMBL/GenBank/DDBJ whole genome shotgun (WGS) entry which is preliminary data.</text>
</comment>
<keyword evidence="1" id="KW-0812">Transmembrane</keyword>
<protein>
    <submittedName>
        <fullName evidence="2">Uncharacterized protein</fullName>
    </submittedName>
</protein>
<feature type="transmembrane region" description="Helical" evidence="1">
    <location>
        <begin position="73"/>
        <end position="101"/>
    </location>
</feature>
<feature type="transmembrane region" description="Helical" evidence="1">
    <location>
        <begin position="219"/>
        <end position="236"/>
    </location>
</feature>
<evidence type="ECO:0000313" key="2">
    <source>
        <dbReference type="EMBL" id="MCJ2188607.1"/>
    </source>
</evidence>
<name>A0ABT0BU72_9SPHN</name>
<feature type="transmembrane region" description="Helical" evidence="1">
    <location>
        <begin position="307"/>
        <end position="327"/>
    </location>
</feature>
<feature type="transmembrane region" description="Helical" evidence="1">
    <location>
        <begin position="131"/>
        <end position="148"/>
    </location>
</feature>
<evidence type="ECO:0000256" key="1">
    <source>
        <dbReference type="SAM" id="Phobius"/>
    </source>
</evidence>
<feature type="transmembrane region" description="Helical" evidence="1">
    <location>
        <begin position="270"/>
        <end position="286"/>
    </location>
</feature>
<feature type="transmembrane region" description="Helical" evidence="1">
    <location>
        <begin position="248"/>
        <end position="264"/>
    </location>
</feature>
<accession>A0ABT0BU72</accession>
<evidence type="ECO:0000313" key="3">
    <source>
        <dbReference type="Proteomes" id="UP001202281"/>
    </source>
</evidence>
<feature type="transmembrane region" description="Helical" evidence="1">
    <location>
        <begin position="416"/>
        <end position="434"/>
    </location>
</feature>
<keyword evidence="3" id="KW-1185">Reference proteome</keyword>
<gene>
    <name evidence="2" type="ORF">MTR66_17525</name>
</gene>
<reference evidence="2 3" key="1">
    <citation type="submission" date="2022-04" db="EMBL/GenBank/DDBJ databases">
        <title>Identification of a novel bacterium isolated from mangrove sediments.</title>
        <authorList>
            <person name="Pan X."/>
        </authorList>
    </citation>
    <scope>NUCLEOTIDE SEQUENCE [LARGE SCALE GENOMIC DNA]</scope>
    <source>
        <strain evidence="2 3">B2638</strain>
    </source>
</reference>
<keyword evidence="1" id="KW-0472">Membrane</keyword>
<feature type="transmembrane region" description="Helical" evidence="1">
    <location>
        <begin position="160"/>
        <end position="180"/>
    </location>
</feature>
<feature type="transmembrane region" description="Helical" evidence="1">
    <location>
        <begin position="440"/>
        <end position="457"/>
    </location>
</feature>
<dbReference type="Proteomes" id="UP001202281">
    <property type="component" value="Unassembled WGS sequence"/>
</dbReference>
<organism evidence="2 3">
    <name type="scientific">Novosphingobium beihaiensis</name>
    <dbReference type="NCBI Taxonomy" id="2930389"/>
    <lineage>
        <taxon>Bacteria</taxon>
        <taxon>Pseudomonadati</taxon>
        <taxon>Pseudomonadota</taxon>
        <taxon>Alphaproteobacteria</taxon>
        <taxon>Sphingomonadales</taxon>
        <taxon>Sphingomonadaceae</taxon>
        <taxon>Novosphingobium</taxon>
    </lineage>
</organism>
<sequence>MNAVPIVLFWALAVWGLLSRKPVLLYLFFATMPVGAFAVIPTALTGGLTFTATPIVSLLLIGRTFFDRTGPAAFLSLAVLPGRLMLLTLFWLTAALCTLFLPRLFAGSVMIVPMRGIVSAPSPLFPSTQNISQFAYLSISVFSVFAFARMLQPAAMRQHALRAMCLGGFVTIATGLLDYASQFLPISPLLEPFRTASYSLLTDIEVLGGKRVVGLMPEASAFGAQCLAFLSALYFYRRAMDSDRLRDILVPAAIGLLALCAWLSTSSGTLVGVALFVCVAGLEWLARINTPEGKEAVYRRGLGGEMSVTVLAVAAVAVMTILQPQILDPVYALVQRMVLEKQSSSSFTERGMWRSTALASLIHTHGFGVGLGSTRSSSSVVGVFSSTGVAGGVLFYAFVLQCMLRRVRGAPAESQFILSAFRFSYIPPFVVSLMVGDADFGGMAAFGFGIVTAVAIAQHRETERTAPASGYLLPA</sequence>
<dbReference type="EMBL" id="JALHLG010000040">
    <property type="protein sequence ID" value="MCJ2188607.1"/>
    <property type="molecule type" value="Genomic_DNA"/>
</dbReference>
<feature type="transmembrane region" description="Helical" evidence="1">
    <location>
        <begin position="36"/>
        <end position="61"/>
    </location>
</feature>
<dbReference type="RefSeq" id="WP_243923412.1">
    <property type="nucleotide sequence ID" value="NZ_JALHLG010000040.1"/>
</dbReference>
<feature type="transmembrane region" description="Helical" evidence="1">
    <location>
        <begin position="380"/>
        <end position="404"/>
    </location>
</feature>
<keyword evidence="1" id="KW-1133">Transmembrane helix</keyword>